<dbReference type="AlphaFoldDB" id="A0A4Z2EGT9"/>
<gene>
    <name evidence="1" type="ORF">EYF80_061859</name>
</gene>
<evidence type="ECO:0000313" key="1">
    <source>
        <dbReference type="EMBL" id="TNN27993.1"/>
    </source>
</evidence>
<accession>A0A4Z2EGT9</accession>
<proteinExistence type="predicted"/>
<sequence>MCQRAHTAAQGRCRVHPQE</sequence>
<protein>
    <submittedName>
        <fullName evidence="1">Uncharacterized protein</fullName>
    </submittedName>
</protein>
<comment type="caution">
    <text evidence="1">The sequence shown here is derived from an EMBL/GenBank/DDBJ whole genome shotgun (WGS) entry which is preliminary data.</text>
</comment>
<name>A0A4Z2EGT9_9TELE</name>
<dbReference type="EMBL" id="SRLO01007441">
    <property type="protein sequence ID" value="TNN27993.1"/>
    <property type="molecule type" value="Genomic_DNA"/>
</dbReference>
<keyword evidence="2" id="KW-1185">Reference proteome</keyword>
<reference evidence="1 2" key="1">
    <citation type="submission" date="2019-03" db="EMBL/GenBank/DDBJ databases">
        <title>First draft genome of Liparis tanakae, snailfish: a comprehensive survey of snailfish specific genes.</title>
        <authorList>
            <person name="Kim W."/>
            <person name="Song I."/>
            <person name="Jeong J.-H."/>
            <person name="Kim D."/>
            <person name="Kim S."/>
            <person name="Ryu S."/>
            <person name="Song J.Y."/>
            <person name="Lee S.K."/>
        </authorList>
    </citation>
    <scope>NUCLEOTIDE SEQUENCE [LARGE SCALE GENOMIC DNA]</scope>
    <source>
        <tissue evidence="1">Muscle</tissue>
    </source>
</reference>
<evidence type="ECO:0000313" key="2">
    <source>
        <dbReference type="Proteomes" id="UP000314294"/>
    </source>
</evidence>
<dbReference type="Proteomes" id="UP000314294">
    <property type="component" value="Unassembled WGS sequence"/>
</dbReference>
<organism evidence="1 2">
    <name type="scientific">Liparis tanakae</name>
    <name type="common">Tanaka's snailfish</name>
    <dbReference type="NCBI Taxonomy" id="230148"/>
    <lineage>
        <taxon>Eukaryota</taxon>
        <taxon>Metazoa</taxon>
        <taxon>Chordata</taxon>
        <taxon>Craniata</taxon>
        <taxon>Vertebrata</taxon>
        <taxon>Euteleostomi</taxon>
        <taxon>Actinopterygii</taxon>
        <taxon>Neopterygii</taxon>
        <taxon>Teleostei</taxon>
        <taxon>Neoteleostei</taxon>
        <taxon>Acanthomorphata</taxon>
        <taxon>Eupercaria</taxon>
        <taxon>Perciformes</taxon>
        <taxon>Cottioidei</taxon>
        <taxon>Cottales</taxon>
        <taxon>Liparidae</taxon>
        <taxon>Liparis</taxon>
    </lineage>
</organism>